<dbReference type="GO" id="GO:0005886">
    <property type="term" value="C:plasma membrane"/>
    <property type="evidence" value="ECO:0007669"/>
    <property type="project" value="UniProtKB-SubCell"/>
</dbReference>
<dbReference type="SUPFAM" id="SSF81321">
    <property type="entry name" value="Family A G protein-coupled receptor-like"/>
    <property type="match status" value="1"/>
</dbReference>
<evidence type="ECO:0000256" key="4">
    <source>
        <dbReference type="ARBA" id="ARBA00022989"/>
    </source>
</evidence>
<dbReference type="Proteomes" id="UP000275408">
    <property type="component" value="Unassembled WGS sequence"/>
</dbReference>
<keyword evidence="6 10" id="KW-0472">Membrane</keyword>
<dbReference type="STRING" id="46731.A0A3M6TMH4"/>
<dbReference type="InterPro" id="IPR000276">
    <property type="entry name" value="GPCR_Rhodpsn"/>
</dbReference>
<keyword evidence="7" id="KW-0675">Receptor</keyword>
<evidence type="ECO:0000256" key="9">
    <source>
        <dbReference type="ARBA" id="ARBA00023224"/>
    </source>
</evidence>
<reference evidence="12 13" key="1">
    <citation type="journal article" date="2018" name="Sci. Rep.">
        <title>Comparative analysis of the Pocillopora damicornis genome highlights role of immune system in coral evolution.</title>
        <authorList>
            <person name="Cunning R."/>
            <person name="Bay R.A."/>
            <person name="Gillette P."/>
            <person name="Baker A.C."/>
            <person name="Traylor-Knowles N."/>
        </authorList>
    </citation>
    <scope>NUCLEOTIDE SEQUENCE [LARGE SCALE GENOMIC DNA]</scope>
    <source>
        <strain evidence="12">RSMAS</strain>
        <tissue evidence="12">Whole animal</tissue>
    </source>
</reference>
<keyword evidence="8" id="KW-0325">Glycoprotein</keyword>
<keyword evidence="13" id="KW-1185">Reference proteome</keyword>
<dbReference type="PANTHER" id="PTHR24246">
    <property type="entry name" value="OLFACTORY RECEPTOR AND ADENOSINE RECEPTOR"/>
    <property type="match status" value="1"/>
</dbReference>
<dbReference type="EMBL" id="RCHS01003326">
    <property type="protein sequence ID" value="RMX42625.1"/>
    <property type="molecule type" value="Genomic_DNA"/>
</dbReference>
<feature type="transmembrane region" description="Helical" evidence="10">
    <location>
        <begin position="249"/>
        <end position="273"/>
    </location>
</feature>
<dbReference type="PANTHER" id="PTHR24246:SF27">
    <property type="entry name" value="ADENOSINE RECEPTOR, ISOFORM A"/>
    <property type="match status" value="1"/>
</dbReference>
<evidence type="ECO:0000256" key="6">
    <source>
        <dbReference type="ARBA" id="ARBA00023136"/>
    </source>
</evidence>
<evidence type="ECO:0000313" key="12">
    <source>
        <dbReference type="EMBL" id="RMX42625.1"/>
    </source>
</evidence>
<keyword evidence="2" id="KW-1003">Cell membrane</keyword>
<evidence type="ECO:0000256" key="7">
    <source>
        <dbReference type="ARBA" id="ARBA00023170"/>
    </source>
</evidence>
<dbReference type="Gene3D" id="1.20.1070.10">
    <property type="entry name" value="Rhodopsin 7-helix transmembrane proteins"/>
    <property type="match status" value="1"/>
</dbReference>
<proteinExistence type="predicted"/>
<evidence type="ECO:0000313" key="13">
    <source>
        <dbReference type="Proteomes" id="UP000275408"/>
    </source>
</evidence>
<feature type="transmembrane region" description="Helical" evidence="10">
    <location>
        <begin position="22"/>
        <end position="47"/>
    </location>
</feature>
<keyword evidence="5" id="KW-0297">G-protein coupled receptor</keyword>
<accession>A0A3M6TMH4</accession>
<feature type="transmembrane region" description="Helical" evidence="10">
    <location>
        <begin position="138"/>
        <end position="159"/>
    </location>
</feature>
<dbReference type="SMART" id="SM01381">
    <property type="entry name" value="7TM_GPCR_Srsx"/>
    <property type="match status" value="1"/>
</dbReference>
<feature type="transmembrane region" description="Helical" evidence="10">
    <location>
        <begin position="59"/>
        <end position="80"/>
    </location>
</feature>
<evidence type="ECO:0000259" key="11">
    <source>
        <dbReference type="PROSITE" id="PS50262"/>
    </source>
</evidence>
<keyword evidence="9" id="KW-0807">Transducer</keyword>
<gene>
    <name evidence="12" type="ORF">pdam_00010278</name>
</gene>
<organism evidence="12 13">
    <name type="scientific">Pocillopora damicornis</name>
    <name type="common">Cauliflower coral</name>
    <name type="synonym">Millepora damicornis</name>
    <dbReference type="NCBI Taxonomy" id="46731"/>
    <lineage>
        <taxon>Eukaryota</taxon>
        <taxon>Metazoa</taxon>
        <taxon>Cnidaria</taxon>
        <taxon>Anthozoa</taxon>
        <taxon>Hexacorallia</taxon>
        <taxon>Scleractinia</taxon>
        <taxon>Astrocoeniina</taxon>
        <taxon>Pocilloporidae</taxon>
        <taxon>Pocillopora</taxon>
    </lineage>
</organism>
<evidence type="ECO:0000256" key="5">
    <source>
        <dbReference type="ARBA" id="ARBA00023040"/>
    </source>
</evidence>
<evidence type="ECO:0000256" key="1">
    <source>
        <dbReference type="ARBA" id="ARBA00004651"/>
    </source>
</evidence>
<dbReference type="OrthoDB" id="6151005at2759"/>
<feature type="domain" description="G-protein coupled receptors family 1 profile" evidence="11">
    <location>
        <begin position="38"/>
        <end position="311"/>
    </location>
</feature>
<evidence type="ECO:0000256" key="8">
    <source>
        <dbReference type="ARBA" id="ARBA00023180"/>
    </source>
</evidence>
<feature type="transmembrane region" description="Helical" evidence="10">
    <location>
        <begin position="196"/>
        <end position="220"/>
    </location>
</feature>
<dbReference type="GO" id="GO:0004930">
    <property type="term" value="F:G protein-coupled receptor activity"/>
    <property type="evidence" value="ECO:0007669"/>
    <property type="project" value="UniProtKB-KW"/>
</dbReference>
<comment type="caution">
    <text evidence="12">The sequence shown here is derived from an EMBL/GenBank/DDBJ whole genome shotgun (WGS) entry which is preliminary data.</text>
</comment>
<evidence type="ECO:0000256" key="10">
    <source>
        <dbReference type="SAM" id="Phobius"/>
    </source>
</evidence>
<feature type="transmembrane region" description="Helical" evidence="10">
    <location>
        <begin position="100"/>
        <end position="117"/>
    </location>
</feature>
<dbReference type="InterPro" id="IPR017452">
    <property type="entry name" value="GPCR_Rhodpsn_7TM"/>
</dbReference>
<protein>
    <recommendedName>
        <fullName evidence="11">G-protein coupled receptors family 1 profile domain-containing protein</fullName>
    </recommendedName>
</protein>
<keyword evidence="4 10" id="KW-1133">Transmembrane helix</keyword>
<evidence type="ECO:0000256" key="2">
    <source>
        <dbReference type="ARBA" id="ARBA00022475"/>
    </source>
</evidence>
<name>A0A3M6TMH4_POCDA</name>
<keyword evidence="3 10" id="KW-0812">Transmembrane</keyword>
<comment type="subcellular location">
    <subcellularLocation>
        <location evidence="1">Cell membrane</location>
        <topology evidence="1">Multi-pass membrane protein</topology>
    </subcellularLocation>
</comment>
<sequence>MEQNIRPKKNITCDPHETLSTAIFLTLTITSAISATVGNTLICMAVYKTKTLRTPANHLLVSLSVASLLFVPVLGGYSFSLTIKECDPRAKTLCPWSSKLDWILFYVVMLHLLFISLDRLLAIKLPMRYPVLVTTKRTLITITVLWIIGIVEGFLPNIMREIIGKDARPLLQLITGCLRNNFIPNERDLQPIIPHFLTLMTVSVLLPSGIMLISHAWIFIISFKQYRQIRTLEDAFSQRRVTEMRAAKTVSVIVFSALACFAPVLTVTLISTFEPPSRNLRNGSEAIVKYRLFPILKILYLLAISFNPLIYALKSEPFKVAFKRMLRPCWANCRPKPPGAFTMESLQFKITSPSSKTKRLCRSR</sequence>
<evidence type="ECO:0000256" key="3">
    <source>
        <dbReference type="ARBA" id="ARBA00022692"/>
    </source>
</evidence>
<dbReference type="PRINTS" id="PR00237">
    <property type="entry name" value="GPCRRHODOPSN"/>
</dbReference>
<dbReference type="Pfam" id="PF00001">
    <property type="entry name" value="7tm_1"/>
    <property type="match status" value="1"/>
</dbReference>
<dbReference type="AlphaFoldDB" id="A0A3M6TMH4"/>
<feature type="transmembrane region" description="Helical" evidence="10">
    <location>
        <begin position="293"/>
        <end position="313"/>
    </location>
</feature>
<dbReference type="PROSITE" id="PS50262">
    <property type="entry name" value="G_PROTEIN_RECEP_F1_2"/>
    <property type="match status" value="1"/>
</dbReference>